<feature type="binding site" evidence="13">
    <location>
        <position position="272"/>
    </location>
    <ligand>
        <name>ATP</name>
        <dbReference type="ChEBI" id="CHEBI:30616"/>
    </ligand>
</feature>
<evidence type="ECO:0000256" key="11">
    <source>
        <dbReference type="ARBA" id="ARBA00022917"/>
    </source>
</evidence>
<dbReference type="SMART" id="SM00840">
    <property type="entry name" value="DALR_2"/>
    <property type="match status" value="1"/>
</dbReference>
<dbReference type="InterPro" id="IPR032678">
    <property type="entry name" value="tRNA-synt_1_cat_dom"/>
</dbReference>
<keyword evidence="10 13" id="KW-0067">ATP-binding</keyword>
<dbReference type="GO" id="GO:0004817">
    <property type="term" value="F:cysteine-tRNA ligase activity"/>
    <property type="evidence" value="ECO:0007669"/>
    <property type="project" value="UniProtKB-UniRule"/>
</dbReference>
<comment type="similarity">
    <text evidence="3 13">Belongs to the class-I aminoacyl-tRNA synthetase family.</text>
</comment>
<dbReference type="InterPro" id="IPR015273">
    <property type="entry name" value="Cys-tRNA-synt_Ia_DALR"/>
</dbReference>
<evidence type="ECO:0000259" key="14">
    <source>
        <dbReference type="SMART" id="SM00840"/>
    </source>
</evidence>
<dbReference type="InterPro" id="IPR009080">
    <property type="entry name" value="tRNAsynth_Ia_anticodon-bd"/>
</dbReference>
<dbReference type="InterPro" id="IPR014729">
    <property type="entry name" value="Rossmann-like_a/b/a_fold"/>
</dbReference>
<dbReference type="PANTHER" id="PTHR10890">
    <property type="entry name" value="CYSTEINYL-TRNA SYNTHETASE"/>
    <property type="match status" value="1"/>
</dbReference>
<dbReference type="PRINTS" id="PR00983">
    <property type="entry name" value="TRNASYNTHCYS"/>
</dbReference>
<evidence type="ECO:0000256" key="3">
    <source>
        <dbReference type="ARBA" id="ARBA00005594"/>
    </source>
</evidence>
<evidence type="ECO:0000256" key="13">
    <source>
        <dbReference type="HAMAP-Rule" id="MF_00041"/>
    </source>
</evidence>
<dbReference type="Gene3D" id="1.20.120.1910">
    <property type="entry name" value="Cysteine-tRNA ligase, C-terminal anti-codon recognition domain"/>
    <property type="match status" value="1"/>
</dbReference>
<dbReference type="InterPro" id="IPR015803">
    <property type="entry name" value="Cys-tRNA-ligase"/>
</dbReference>
<comment type="catalytic activity">
    <reaction evidence="13">
        <text>tRNA(Cys) + L-cysteine + ATP = L-cysteinyl-tRNA(Cys) + AMP + diphosphate</text>
        <dbReference type="Rhea" id="RHEA:17773"/>
        <dbReference type="Rhea" id="RHEA-COMP:9661"/>
        <dbReference type="Rhea" id="RHEA-COMP:9679"/>
        <dbReference type="ChEBI" id="CHEBI:30616"/>
        <dbReference type="ChEBI" id="CHEBI:33019"/>
        <dbReference type="ChEBI" id="CHEBI:35235"/>
        <dbReference type="ChEBI" id="CHEBI:78442"/>
        <dbReference type="ChEBI" id="CHEBI:78517"/>
        <dbReference type="ChEBI" id="CHEBI:456215"/>
        <dbReference type="EC" id="6.1.1.16"/>
    </reaction>
</comment>
<dbReference type="NCBIfam" id="TIGR00435">
    <property type="entry name" value="cysS"/>
    <property type="match status" value="1"/>
</dbReference>
<evidence type="ECO:0000313" key="15">
    <source>
        <dbReference type="EMBL" id="OGM97180.1"/>
    </source>
</evidence>
<evidence type="ECO:0000256" key="6">
    <source>
        <dbReference type="ARBA" id="ARBA00022598"/>
    </source>
</evidence>
<evidence type="ECO:0000256" key="9">
    <source>
        <dbReference type="ARBA" id="ARBA00022833"/>
    </source>
</evidence>
<protein>
    <recommendedName>
        <fullName evidence="13">Cysteine--tRNA ligase</fullName>
        <ecNumber evidence="13">6.1.1.16</ecNumber>
    </recommendedName>
    <alternativeName>
        <fullName evidence="13">Cysteinyl-tRNA synthetase</fullName>
        <shortName evidence="13">CysRS</shortName>
    </alternativeName>
</protein>
<feature type="short sequence motif" description="'KMSKS' region" evidence="13">
    <location>
        <begin position="269"/>
        <end position="273"/>
    </location>
</feature>
<keyword evidence="6 13" id="KW-0436">Ligase</keyword>
<evidence type="ECO:0000256" key="4">
    <source>
        <dbReference type="ARBA" id="ARBA00011245"/>
    </source>
</evidence>
<evidence type="ECO:0000256" key="12">
    <source>
        <dbReference type="ARBA" id="ARBA00023146"/>
    </source>
</evidence>
<evidence type="ECO:0000256" key="2">
    <source>
        <dbReference type="ARBA" id="ARBA00004496"/>
    </source>
</evidence>
<gene>
    <name evidence="13" type="primary">cysS</name>
    <name evidence="15" type="ORF">A2817_01485</name>
</gene>
<comment type="subunit">
    <text evidence="4 13">Monomer.</text>
</comment>
<evidence type="ECO:0000256" key="8">
    <source>
        <dbReference type="ARBA" id="ARBA00022741"/>
    </source>
</evidence>
<proteinExistence type="inferred from homology"/>
<feature type="domain" description="Cysteinyl-tRNA synthetase class Ia DALR" evidence="14">
    <location>
        <begin position="351"/>
        <end position="415"/>
    </location>
</feature>
<dbReference type="EMBL" id="MGIZ01000058">
    <property type="protein sequence ID" value="OGM97180.1"/>
    <property type="molecule type" value="Genomic_DNA"/>
</dbReference>
<dbReference type="GO" id="GO:0005737">
    <property type="term" value="C:cytoplasm"/>
    <property type="evidence" value="ECO:0007669"/>
    <property type="project" value="UniProtKB-SubCell"/>
</dbReference>
<keyword evidence="11 13" id="KW-0648">Protein biosynthesis</keyword>
<dbReference type="Pfam" id="PF09190">
    <property type="entry name" value="DALR_2"/>
    <property type="match status" value="1"/>
</dbReference>
<keyword evidence="5 13" id="KW-0963">Cytoplasm</keyword>
<evidence type="ECO:0000256" key="5">
    <source>
        <dbReference type="ARBA" id="ARBA00022490"/>
    </source>
</evidence>
<organism evidence="15 16">
    <name type="scientific">Candidatus Yanofskybacteria bacterium RIFCSPHIGHO2_01_FULL_39_8b</name>
    <dbReference type="NCBI Taxonomy" id="1802659"/>
    <lineage>
        <taxon>Bacteria</taxon>
        <taxon>Candidatus Yanofskyibacteriota</taxon>
    </lineage>
</organism>
<dbReference type="GO" id="GO:0006423">
    <property type="term" value="P:cysteinyl-tRNA aminoacylation"/>
    <property type="evidence" value="ECO:0007669"/>
    <property type="project" value="UniProtKB-UniRule"/>
</dbReference>
<dbReference type="HAMAP" id="MF_00041">
    <property type="entry name" value="Cys_tRNA_synth"/>
    <property type="match status" value="1"/>
</dbReference>
<dbReference type="GO" id="GO:0046872">
    <property type="term" value="F:metal ion binding"/>
    <property type="evidence" value="ECO:0007669"/>
    <property type="project" value="UniProtKB-KW"/>
</dbReference>
<dbReference type="InterPro" id="IPR024909">
    <property type="entry name" value="Cys-tRNA/MSH_ligase"/>
</dbReference>
<dbReference type="AlphaFoldDB" id="A0A1F8E8X2"/>
<evidence type="ECO:0000313" key="16">
    <source>
        <dbReference type="Proteomes" id="UP000177594"/>
    </source>
</evidence>
<dbReference type="SUPFAM" id="SSF47323">
    <property type="entry name" value="Anticodon-binding domain of a subclass of class I aminoacyl-tRNA synthetases"/>
    <property type="match status" value="1"/>
</dbReference>
<accession>A0A1F8E8X2</accession>
<dbReference type="Proteomes" id="UP000177594">
    <property type="component" value="Unassembled WGS sequence"/>
</dbReference>
<keyword evidence="9" id="KW-0862">Zinc</keyword>
<dbReference type="PANTHER" id="PTHR10890:SF3">
    <property type="entry name" value="CYSTEINE--TRNA LIGASE, CYTOPLASMIC"/>
    <property type="match status" value="1"/>
</dbReference>
<evidence type="ECO:0000256" key="1">
    <source>
        <dbReference type="ARBA" id="ARBA00001947"/>
    </source>
</evidence>
<comment type="caution">
    <text evidence="15">The sequence shown here is derived from an EMBL/GenBank/DDBJ whole genome shotgun (WGS) entry which is preliminary data.</text>
</comment>
<sequence length="464" mass="53904">MKIYNTLTKTKEPLVSCNDKKIQMFVCGPTVYDYIHIGNARTFVFFDVVAKYLKSQDYEIDYIQNITDIDDKIINKAKQENKPWKEVADFYFDEFKKDIETLGVTSPRYIKATDHIEDVRKQVKILIKNKNIYLLENDGWYFNLKTFPEYGKLSGRNAEIAETDDAVSRIDESEGKRNNGDFCVWKLAKVGENWWNDEKLGNGRPGWHIEDTAITEHFFGPQYDIHGGGQDLIFPHHEAEITQQESASGKKPFVKYWMHVAFLINKEQKMSKSLGNFETVNELLKKYPKEVLRFYLLSGHYRQPLEFSDKMLKQSGAAINRITEFIQKLELAKSDLEVELPSEILELVKKQFTEAMDNDFNTPEAFAAIFEMIRAINPLLSENKVNQGQAKEILKLFKEIDTIANIVPSEKQKIPTEIQELVEKREKLRQGKNYEKADKIRTQIFDLGYGIEDTIYGPLTLKND</sequence>
<feature type="short sequence motif" description="'HIGH' region" evidence="13">
    <location>
        <begin position="29"/>
        <end position="39"/>
    </location>
</feature>
<keyword evidence="8 13" id="KW-0547">Nucleotide-binding</keyword>
<dbReference type="GO" id="GO:0005524">
    <property type="term" value="F:ATP binding"/>
    <property type="evidence" value="ECO:0007669"/>
    <property type="project" value="UniProtKB-UniRule"/>
</dbReference>
<comment type="subcellular location">
    <subcellularLocation>
        <location evidence="2 13">Cytoplasm</location>
    </subcellularLocation>
</comment>
<dbReference type="Pfam" id="PF01406">
    <property type="entry name" value="tRNA-synt_1e"/>
    <property type="match status" value="1"/>
</dbReference>
<dbReference type="EC" id="6.1.1.16" evidence="13"/>
<dbReference type="CDD" id="cd00672">
    <property type="entry name" value="CysRS_core"/>
    <property type="match status" value="1"/>
</dbReference>
<comment type="caution">
    <text evidence="13">Lacks conserved residue(s) required for the propagation of feature annotation.</text>
</comment>
<comment type="cofactor">
    <cofactor evidence="1">
        <name>Zn(2+)</name>
        <dbReference type="ChEBI" id="CHEBI:29105"/>
    </cofactor>
</comment>
<evidence type="ECO:0000256" key="7">
    <source>
        <dbReference type="ARBA" id="ARBA00022723"/>
    </source>
</evidence>
<dbReference type="Gene3D" id="3.40.50.620">
    <property type="entry name" value="HUPs"/>
    <property type="match status" value="1"/>
</dbReference>
<reference evidence="15 16" key="1">
    <citation type="journal article" date="2016" name="Nat. Commun.">
        <title>Thousands of microbial genomes shed light on interconnected biogeochemical processes in an aquifer system.</title>
        <authorList>
            <person name="Anantharaman K."/>
            <person name="Brown C.T."/>
            <person name="Hug L.A."/>
            <person name="Sharon I."/>
            <person name="Castelle C.J."/>
            <person name="Probst A.J."/>
            <person name="Thomas B.C."/>
            <person name="Singh A."/>
            <person name="Wilkins M.J."/>
            <person name="Karaoz U."/>
            <person name="Brodie E.L."/>
            <person name="Williams K.H."/>
            <person name="Hubbard S.S."/>
            <person name="Banfield J.F."/>
        </authorList>
    </citation>
    <scope>NUCLEOTIDE SEQUENCE [LARGE SCALE GENOMIC DNA]</scope>
</reference>
<evidence type="ECO:0000256" key="10">
    <source>
        <dbReference type="ARBA" id="ARBA00022840"/>
    </source>
</evidence>
<dbReference type="SUPFAM" id="SSF52374">
    <property type="entry name" value="Nucleotidylyl transferase"/>
    <property type="match status" value="1"/>
</dbReference>
<keyword evidence="12 13" id="KW-0030">Aminoacyl-tRNA synthetase</keyword>
<name>A0A1F8E8X2_9BACT</name>
<keyword evidence="7" id="KW-0479">Metal-binding</keyword>